<evidence type="ECO:0000313" key="2">
    <source>
        <dbReference type="EMBL" id="EHK18379.1"/>
    </source>
</evidence>
<evidence type="ECO:0000313" key="3">
    <source>
        <dbReference type="Proteomes" id="UP000007115"/>
    </source>
</evidence>
<dbReference type="eggNOG" id="ENOG502SNN8">
    <property type="taxonomic scope" value="Eukaryota"/>
</dbReference>
<feature type="domain" description="BTB" evidence="1">
    <location>
        <begin position="20"/>
        <end position="86"/>
    </location>
</feature>
<protein>
    <recommendedName>
        <fullName evidence="1">BTB domain-containing protein</fullName>
    </recommendedName>
</protein>
<name>G9N453_HYPVG</name>
<dbReference type="HOGENOM" id="CLU_054243_0_0_1"/>
<dbReference type="GeneID" id="25791963"/>
<dbReference type="VEuPathDB" id="FungiDB:TRIVIDRAFT_225695"/>
<evidence type="ECO:0000259" key="1">
    <source>
        <dbReference type="Pfam" id="PF00651"/>
    </source>
</evidence>
<keyword evidence="3" id="KW-1185">Reference proteome</keyword>
<dbReference type="AlphaFoldDB" id="G9N453"/>
<dbReference type="InParanoid" id="G9N453"/>
<sequence>MDLDNGEELDFVKDIALNGDVILVVGEQKVSLRAHSQCLVCSSKVFSAMLGPHWSEGKNLSQESPKEIPLIEDDAHALYAICCVIHHRNDLVPATFSPRQLLQIAIEVDKYDLHTALLYARAQWLQNKRNTTDPIELAYLMAAAFLFDDMEMFREHALALILQHHGSYIKLLEDSPLCQILPTNTTCLLEERRNRLRAEVGEILLKEAENSCSCGWGKSRSSRYRDLLSEYTPLKMLEAPISQVIERIKTVSKDCMKRELHQAPSGFGSSTYAKSYYHEPAEYITALAEKVETAKRRASICLDCVRSNGGTESCRFKHE</sequence>
<dbReference type="Gene3D" id="3.30.710.10">
    <property type="entry name" value="Potassium Channel Kv1.1, Chain A"/>
    <property type="match status" value="1"/>
</dbReference>
<dbReference type="STRING" id="413071.G9N453"/>
<reference evidence="2 3" key="1">
    <citation type="journal article" date="2011" name="Genome Biol.">
        <title>Comparative genome sequence analysis underscores mycoparasitism as the ancestral life style of Trichoderma.</title>
        <authorList>
            <person name="Kubicek C.P."/>
            <person name="Herrera-Estrella A."/>
            <person name="Seidl-Seiboth V."/>
            <person name="Martinez D.A."/>
            <person name="Druzhinina I.S."/>
            <person name="Thon M."/>
            <person name="Zeilinger S."/>
            <person name="Casas-Flores S."/>
            <person name="Horwitz B.A."/>
            <person name="Mukherjee P.K."/>
            <person name="Mukherjee M."/>
            <person name="Kredics L."/>
            <person name="Alcaraz L.D."/>
            <person name="Aerts A."/>
            <person name="Antal Z."/>
            <person name="Atanasova L."/>
            <person name="Cervantes-Badillo M.G."/>
            <person name="Challacombe J."/>
            <person name="Chertkov O."/>
            <person name="McCluskey K."/>
            <person name="Coulpier F."/>
            <person name="Deshpande N."/>
            <person name="von Doehren H."/>
            <person name="Ebbole D.J."/>
            <person name="Esquivel-Naranjo E.U."/>
            <person name="Fekete E."/>
            <person name="Flipphi M."/>
            <person name="Glaser F."/>
            <person name="Gomez-Rodriguez E.Y."/>
            <person name="Gruber S."/>
            <person name="Han C."/>
            <person name="Henrissat B."/>
            <person name="Hermosa R."/>
            <person name="Hernandez-Onate M."/>
            <person name="Karaffa L."/>
            <person name="Kosti I."/>
            <person name="Le Crom S."/>
            <person name="Lindquist E."/>
            <person name="Lucas S."/>
            <person name="Luebeck M."/>
            <person name="Luebeck P.S."/>
            <person name="Margeot A."/>
            <person name="Metz B."/>
            <person name="Misra M."/>
            <person name="Nevalainen H."/>
            <person name="Omann M."/>
            <person name="Packer N."/>
            <person name="Perrone G."/>
            <person name="Uresti-Rivera E.E."/>
            <person name="Salamov A."/>
            <person name="Schmoll M."/>
            <person name="Seiboth B."/>
            <person name="Shapiro H."/>
            <person name="Sukno S."/>
            <person name="Tamayo-Ramos J.A."/>
            <person name="Tisch D."/>
            <person name="Wiest A."/>
            <person name="Wilkinson H.H."/>
            <person name="Zhang M."/>
            <person name="Coutinho P.M."/>
            <person name="Kenerley C.M."/>
            <person name="Monte E."/>
            <person name="Baker S.E."/>
            <person name="Grigoriev I.V."/>
        </authorList>
    </citation>
    <scope>NUCLEOTIDE SEQUENCE [LARGE SCALE GENOMIC DNA]</scope>
    <source>
        <strain evidence="3">Gv29-8 / FGSC 10586</strain>
    </source>
</reference>
<dbReference type="OrthoDB" id="5275938at2759"/>
<dbReference type="Pfam" id="PF00651">
    <property type="entry name" value="BTB"/>
    <property type="match status" value="1"/>
</dbReference>
<dbReference type="InterPro" id="IPR000210">
    <property type="entry name" value="BTB/POZ_dom"/>
</dbReference>
<dbReference type="EMBL" id="ABDF02000086">
    <property type="protein sequence ID" value="EHK18379.1"/>
    <property type="molecule type" value="Genomic_DNA"/>
</dbReference>
<dbReference type="InterPro" id="IPR011333">
    <property type="entry name" value="SKP1/BTB/POZ_sf"/>
</dbReference>
<organism evidence="2 3">
    <name type="scientific">Hypocrea virens (strain Gv29-8 / FGSC 10586)</name>
    <name type="common">Gliocladium virens</name>
    <name type="synonym">Trichoderma virens</name>
    <dbReference type="NCBI Taxonomy" id="413071"/>
    <lineage>
        <taxon>Eukaryota</taxon>
        <taxon>Fungi</taxon>
        <taxon>Dikarya</taxon>
        <taxon>Ascomycota</taxon>
        <taxon>Pezizomycotina</taxon>
        <taxon>Sordariomycetes</taxon>
        <taxon>Hypocreomycetidae</taxon>
        <taxon>Hypocreales</taxon>
        <taxon>Hypocreaceae</taxon>
        <taxon>Trichoderma</taxon>
    </lineage>
</organism>
<dbReference type="OMA" id="TFASEFW"/>
<accession>G9N453</accession>
<proteinExistence type="predicted"/>
<dbReference type="RefSeq" id="XP_013952580.1">
    <property type="nucleotide sequence ID" value="XM_014097105.1"/>
</dbReference>
<dbReference type="Proteomes" id="UP000007115">
    <property type="component" value="Unassembled WGS sequence"/>
</dbReference>
<comment type="caution">
    <text evidence="2">The sequence shown here is derived from an EMBL/GenBank/DDBJ whole genome shotgun (WGS) entry which is preliminary data.</text>
</comment>
<gene>
    <name evidence="2" type="ORF">TRIVIDRAFT_225695</name>
</gene>
<dbReference type="SUPFAM" id="SSF54695">
    <property type="entry name" value="POZ domain"/>
    <property type="match status" value="1"/>
</dbReference>